<evidence type="ECO:0000313" key="4">
    <source>
        <dbReference type="RefSeq" id="XP_003743684.1"/>
    </source>
</evidence>
<protein>
    <submittedName>
        <fullName evidence="4">Uncharacterized protein LOC100909074</fullName>
    </submittedName>
</protein>
<dbReference type="Pfam" id="PF20920">
    <property type="entry name" value="DAXX_hist_bd"/>
    <property type="match status" value="1"/>
</dbReference>
<dbReference type="InterPro" id="IPR046426">
    <property type="entry name" value="DAXX_histone-bd_sf"/>
</dbReference>
<dbReference type="GO" id="GO:0042393">
    <property type="term" value="F:histone binding"/>
    <property type="evidence" value="ECO:0007669"/>
    <property type="project" value="InterPro"/>
</dbReference>
<dbReference type="InterPro" id="IPR046378">
    <property type="entry name" value="DAXX_histone-bd"/>
</dbReference>
<feature type="compositionally biased region" description="Low complexity" evidence="1">
    <location>
        <begin position="98"/>
        <end position="112"/>
    </location>
</feature>
<evidence type="ECO:0000259" key="2">
    <source>
        <dbReference type="Pfam" id="PF20920"/>
    </source>
</evidence>
<dbReference type="KEGG" id="goe:100909074"/>
<feature type="region of interest" description="Disordered" evidence="1">
    <location>
        <begin position="37"/>
        <end position="58"/>
    </location>
</feature>
<dbReference type="RefSeq" id="XP_003743684.1">
    <property type="nucleotide sequence ID" value="XM_003743636.2"/>
</dbReference>
<feature type="region of interest" description="Disordered" evidence="1">
    <location>
        <begin position="80"/>
        <end position="188"/>
    </location>
</feature>
<evidence type="ECO:0000313" key="3">
    <source>
        <dbReference type="Proteomes" id="UP000694867"/>
    </source>
</evidence>
<feature type="compositionally biased region" description="Basic and acidic residues" evidence="1">
    <location>
        <begin position="118"/>
        <end position="129"/>
    </location>
</feature>
<dbReference type="Proteomes" id="UP000694867">
    <property type="component" value="Unplaced"/>
</dbReference>
<proteinExistence type="predicted"/>
<feature type="compositionally biased region" description="Basic and acidic residues" evidence="1">
    <location>
        <begin position="272"/>
        <end position="281"/>
    </location>
</feature>
<feature type="region of interest" description="Disordered" evidence="1">
    <location>
        <begin position="250"/>
        <end position="289"/>
    </location>
</feature>
<accession>A0AAJ6QTY9</accession>
<evidence type="ECO:0000256" key="1">
    <source>
        <dbReference type="SAM" id="MobiDB-lite"/>
    </source>
</evidence>
<keyword evidence="3" id="KW-1185">Reference proteome</keyword>
<feature type="compositionally biased region" description="Acidic residues" evidence="1">
    <location>
        <begin position="130"/>
        <end position="153"/>
    </location>
</feature>
<feature type="domain" description="Daxx histone-binding" evidence="2">
    <location>
        <begin position="3"/>
        <end position="78"/>
    </location>
</feature>
<feature type="compositionally biased region" description="Basic and acidic residues" evidence="1">
    <location>
        <begin position="42"/>
        <end position="58"/>
    </location>
</feature>
<gene>
    <name evidence="4" type="primary">LOC100909074</name>
</gene>
<feature type="compositionally biased region" description="Basic and acidic residues" evidence="1">
    <location>
        <begin position="159"/>
        <end position="169"/>
    </location>
</feature>
<name>A0AAJ6QTY9_9ACAR</name>
<dbReference type="AlphaFoldDB" id="A0AAJ6QTY9"/>
<reference evidence="4" key="1">
    <citation type="submission" date="2025-08" db="UniProtKB">
        <authorList>
            <consortium name="RefSeq"/>
        </authorList>
    </citation>
    <scope>IDENTIFICATION</scope>
</reference>
<sequence length="289" mass="31701">MTDEKKRSVAQVVFKEIIGQIRERRIKETKRNMESLEIEITESDHPDPAQEDVDLKKRLEEQAIEGKRKVEALINSFADGQVNGAGTSSGHDRDTDSASANGTGNGDTTNSGGPDGTAAEKEEDSSRESEVDESYLDTESSESENSEDVDCDEIIQRYGQDRERPRVEVPDQSAGPSNATNGEIVPNGIEAMEISDRASADPEAAGIKRSADIIELSSSDEDEAEEFVRTQAPRRVIPKRLTTLGEPLAKRHEIESVGDNVDADVEESAGETLRKEPREEIIEISDDET</sequence>
<dbReference type="GeneID" id="100909074"/>
<organism evidence="3 4">
    <name type="scientific">Galendromus occidentalis</name>
    <name type="common">western predatory mite</name>
    <dbReference type="NCBI Taxonomy" id="34638"/>
    <lineage>
        <taxon>Eukaryota</taxon>
        <taxon>Metazoa</taxon>
        <taxon>Ecdysozoa</taxon>
        <taxon>Arthropoda</taxon>
        <taxon>Chelicerata</taxon>
        <taxon>Arachnida</taxon>
        <taxon>Acari</taxon>
        <taxon>Parasitiformes</taxon>
        <taxon>Mesostigmata</taxon>
        <taxon>Gamasina</taxon>
        <taxon>Phytoseioidea</taxon>
        <taxon>Phytoseiidae</taxon>
        <taxon>Typhlodrominae</taxon>
        <taxon>Galendromus</taxon>
    </lineage>
</organism>
<dbReference type="Gene3D" id="1.20.58.2170">
    <property type="match status" value="1"/>
</dbReference>